<dbReference type="OrthoDB" id="534912at2759"/>
<feature type="transmembrane region" description="Helical" evidence="7">
    <location>
        <begin position="363"/>
        <end position="387"/>
    </location>
</feature>
<comment type="caution">
    <text evidence="9">The sequence shown here is derived from an EMBL/GenBank/DDBJ whole genome shotgun (WGS) entry which is preliminary data.</text>
</comment>
<protein>
    <recommendedName>
        <fullName evidence="8">Ammonium transporter AmtB-like domain-containing protein</fullName>
    </recommendedName>
</protein>
<feature type="transmembrane region" description="Helical" evidence="7">
    <location>
        <begin position="287"/>
        <end position="307"/>
    </location>
</feature>
<feature type="region of interest" description="Disordered" evidence="6">
    <location>
        <begin position="415"/>
        <end position="455"/>
    </location>
</feature>
<comment type="subcellular location">
    <subcellularLocation>
        <location evidence="1">Membrane</location>
        <topology evidence="1">Multi-pass membrane protein</topology>
    </subcellularLocation>
</comment>
<dbReference type="Pfam" id="PF00909">
    <property type="entry name" value="Ammonium_transp"/>
    <property type="match status" value="1"/>
</dbReference>
<proteinExistence type="inferred from homology"/>
<dbReference type="GO" id="GO:0008519">
    <property type="term" value="F:ammonium channel activity"/>
    <property type="evidence" value="ECO:0007669"/>
    <property type="project" value="InterPro"/>
</dbReference>
<feature type="domain" description="Ammonium transporter AmtB-like" evidence="8">
    <location>
        <begin position="20"/>
        <end position="409"/>
    </location>
</feature>
<evidence type="ECO:0000256" key="2">
    <source>
        <dbReference type="ARBA" id="ARBA00005887"/>
    </source>
</evidence>
<keyword evidence="3 7" id="KW-0812">Transmembrane</keyword>
<evidence type="ECO:0000256" key="7">
    <source>
        <dbReference type="SAM" id="Phobius"/>
    </source>
</evidence>
<dbReference type="PANTHER" id="PTHR43029">
    <property type="entry name" value="AMMONIUM TRANSPORTER MEP2"/>
    <property type="match status" value="1"/>
</dbReference>
<dbReference type="Gene3D" id="1.10.3430.10">
    <property type="entry name" value="Ammonium transporter AmtB like domains"/>
    <property type="match status" value="1"/>
</dbReference>
<dbReference type="SUPFAM" id="SSF111352">
    <property type="entry name" value="Ammonium transporter"/>
    <property type="match status" value="1"/>
</dbReference>
<feature type="transmembrane region" description="Helical" evidence="7">
    <location>
        <begin position="15"/>
        <end position="37"/>
    </location>
</feature>
<dbReference type="GO" id="GO:0005886">
    <property type="term" value="C:plasma membrane"/>
    <property type="evidence" value="ECO:0007669"/>
    <property type="project" value="TreeGrafter"/>
</dbReference>
<feature type="transmembrane region" description="Helical" evidence="7">
    <location>
        <begin position="319"/>
        <end position="343"/>
    </location>
</feature>
<name>A0A3M7DA26_HORWE</name>
<reference evidence="9 10" key="1">
    <citation type="journal article" date="2018" name="BMC Genomics">
        <title>Genomic evidence for intraspecific hybridization in a clonal and extremely halotolerant yeast.</title>
        <authorList>
            <person name="Gostincar C."/>
            <person name="Stajich J.E."/>
            <person name="Zupancic J."/>
            <person name="Zalar P."/>
            <person name="Gunde-Cimerman N."/>
        </authorList>
    </citation>
    <scope>NUCLEOTIDE SEQUENCE [LARGE SCALE GENOMIC DNA]</scope>
    <source>
        <strain evidence="9 10">EXF-151</strain>
    </source>
</reference>
<dbReference type="PANTHER" id="PTHR43029:SF4">
    <property type="entry name" value="AMMONIUM TRANSPORTER MEP1-RELATED"/>
    <property type="match status" value="1"/>
</dbReference>
<feature type="transmembrane region" description="Helical" evidence="7">
    <location>
        <begin position="232"/>
        <end position="253"/>
    </location>
</feature>
<dbReference type="InterPro" id="IPR029020">
    <property type="entry name" value="Ammonium/urea_transptr"/>
</dbReference>
<feature type="transmembrane region" description="Helical" evidence="7">
    <location>
        <begin position="202"/>
        <end position="220"/>
    </location>
</feature>
<evidence type="ECO:0000256" key="3">
    <source>
        <dbReference type="ARBA" id="ARBA00022692"/>
    </source>
</evidence>
<sequence length="455" mass="48382">METSSATVTFDAGDIAFGISATSMTVLMVPGLGLLYAGLVRRDAALTSIWICLVAALALALQWFFFGYSLAFSETASNGFIGDYRHFAFANISGAERSANPPIPELLQAFFQMEVCIVTGAIVAGVVAERGRPSPTVVFLICWATLVYCPMACWIWNANGWAKKWGVIDFAGGGPVEVNSGFTALAYSWVLRPRHRRTSSSSALLVTLGTTCLWFGWLGFNGGSALGASNQAIITCWNTNASAVSCATVWIILEKYRRRVWSLNGCCFGLITGMIVSRSSAGVTPMWSSLVLGPVAAIICHSVLAFMDRSGLDDTMGIFAMHGVGGCVGLIFNAIFASSDALAGAPRDKFRSVMYGHEYRQLYVQPAYMVVCAGYSFGVSALLAFAINSVPGLQLRVAKAVEDLGIDQQLSNTSDIPVLTDRPAETASGTSTPRTEDTAVAVDDGPNAKSLSPPL</sequence>
<feature type="transmembrane region" description="Helical" evidence="7">
    <location>
        <begin position="170"/>
        <end position="190"/>
    </location>
</feature>
<dbReference type="InterPro" id="IPR001905">
    <property type="entry name" value="Ammonium_transpt"/>
</dbReference>
<feature type="transmembrane region" description="Helical" evidence="7">
    <location>
        <begin position="260"/>
        <end position="281"/>
    </location>
</feature>
<accession>A0A3M7DA26</accession>
<feature type="transmembrane region" description="Helical" evidence="7">
    <location>
        <begin position="44"/>
        <end position="65"/>
    </location>
</feature>
<organism evidence="9 10">
    <name type="scientific">Hortaea werneckii</name>
    <name type="common">Black yeast</name>
    <name type="synonym">Cladosporium werneckii</name>
    <dbReference type="NCBI Taxonomy" id="91943"/>
    <lineage>
        <taxon>Eukaryota</taxon>
        <taxon>Fungi</taxon>
        <taxon>Dikarya</taxon>
        <taxon>Ascomycota</taxon>
        <taxon>Pezizomycotina</taxon>
        <taxon>Dothideomycetes</taxon>
        <taxon>Dothideomycetidae</taxon>
        <taxon>Mycosphaerellales</taxon>
        <taxon>Teratosphaeriaceae</taxon>
        <taxon>Hortaea</taxon>
    </lineage>
</organism>
<evidence type="ECO:0000256" key="6">
    <source>
        <dbReference type="SAM" id="MobiDB-lite"/>
    </source>
</evidence>
<evidence type="ECO:0000256" key="4">
    <source>
        <dbReference type="ARBA" id="ARBA00022989"/>
    </source>
</evidence>
<dbReference type="Proteomes" id="UP000270230">
    <property type="component" value="Unassembled WGS sequence"/>
</dbReference>
<keyword evidence="5 7" id="KW-0472">Membrane</keyword>
<evidence type="ECO:0000259" key="8">
    <source>
        <dbReference type="Pfam" id="PF00909"/>
    </source>
</evidence>
<keyword evidence="4 7" id="KW-1133">Transmembrane helix</keyword>
<gene>
    <name evidence="9" type="ORF">D0865_01169</name>
</gene>
<comment type="similarity">
    <text evidence="2">Belongs to the ammonia transporter channel (TC 1.A.11.2) family.</text>
</comment>
<feature type="transmembrane region" description="Helical" evidence="7">
    <location>
        <begin position="137"/>
        <end position="158"/>
    </location>
</feature>
<dbReference type="InterPro" id="IPR024041">
    <property type="entry name" value="NH4_transpt_AmtB-like_dom"/>
</dbReference>
<evidence type="ECO:0000256" key="1">
    <source>
        <dbReference type="ARBA" id="ARBA00004141"/>
    </source>
</evidence>
<evidence type="ECO:0000313" key="9">
    <source>
        <dbReference type="EMBL" id="RMY61104.1"/>
    </source>
</evidence>
<dbReference type="AlphaFoldDB" id="A0A3M7DA26"/>
<evidence type="ECO:0000256" key="5">
    <source>
        <dbReference type="ARBA" id="ARBA00023136"/>
    </source>
</evidence>
<dbReference type="EMBL" id="QWIN01000045">
    <property type="protein sequence ID" value="RMY61104.1"/>
    <property type="molecule type" value="Genomic_DNA"/>
</dbReference>
<evidence type="ECO:0000313" key="10">
    <source>
        <dbReference type="Proteomes" id="UP000270230"/>
    </source>
</evidence>
<feature type="transmembrane region" description="Helical" evidence="7">
    <location>
        <begin position="109"/>
        <end position="128"/>
    </location>
</feature>